<accession>A0A3M7KU06</accession>
<feature type="region of interest" description="Disordered" evidence="3">
    <location>
        <begin position="932"/>
        <end position="964"/>
    </location>
</feature>
<dbReference type="Gene3D" id="3.20.19.10">
    <property type="entry name" value="Aconitase, domain 4"/>
    <property type="match status" value="1"/>
</dbReference>
<dbReference type="FunFam" id="3.40.50.10810:FF:000094">
    <property type="entry name" value="DNA excision repair protein ERCC-6"/>
    <property type="match status" value="1"/>
</dbReference>
<evidence type="ECO:0000259" key="5">
    <source>
        <dbReference type="PROSITE" id="PS51194"/>
    </source>
</evidence>
<feature type="region of interest" description="Disordered" evidence="3">
    <location>
        <begin position="395"/>
        <end position="463"/>
    </location>
</feature>
<feature type="region of interest" description="Disordered" evidence="3">
    <location>
        <begin position="1116"/>
        <end position="1142"/>
    </location>
</feature>
<dbReference type="Gene3D" id="3.40.50.300">
    <property type="entry name" value="P-loop containing nucleotide triphosphate hydrolases"/>
    <property type="match status" value="1"/>
</dbReference>
<reference evidence="7" key="1">
    <citation type="journal article" date="2018" name="Algal Res.">
        <title>Characterization of plant carbon substrate utilization by Auxenochlorella protothecoides.</title>
        <authorList>
            <person name="Vogler B.W."/>
            <person name="Starkenburg S.R."/>
            <person name="Sudasinghe N."/>
            <person name="Schambach J.Y."/>
            <person name="Rollin J.A."/>
            <person name="Pattathil S."/>
            <person name="Barry A.N."/>
        </authorList>
    </citation>
    <scope>NUCLEOTIDE SEQUENCE [LARGE SCALE GENOMIC DNA]</scope>
    <source>
        <strain evidence="7">UTEX 25</strain>
    </source>
</reference>
<evidence type="ECO:0000259" key="4">
    <source>
        <dbReference type="PROSITE" id="PS51192"/>
    </source>
</evidence>
<dbReference type="CDD" id="cd18793">
    <property type="entry name" value="SF2_C_SNF"/>
    <property type="match status" value="1"/>
</dbReference>
<dbReference type="PROSITE" id="PS51192">
    <property type="entry name" value="HELICASE_ATP_BIND_1"/>
    <property type="match status" value="1"/>
</dbReference>
<dbReference type="GO" id="GO:0006283">
    <property type="term" value="P:transcription-coupled nucleotide-excision repair"/>
    <property type="evidence" value="ECO:0007669"/>
    <property type="project" value="TreeGrafter"/>
</dbReference>
<dbReference type="Pfam" id="PF00176">
    <property type="entry name" value="SNF2-rel_dom"/>
    <property type="match status" value="1"/>
</dbReference>
<dbReference type="SMART" id="SM00490">
    <property type="entry name" value="HELICc"/>
    <property type="match status" value="1"/>
</dbReference>
<dbReference type="Gene3D" id="3.40.50.10810">
    <property type="entry name" value="Tandem AAA-ATPase domain"/>
    <property type="match status" value="1"/>
</dbReference>
<evidence type="ECO:0000256" key="3">
    <source>
        <dbReference type="SAM" id="MobiDB-lite"/>
    </source>
</evidence>
<feature type="domain" description="Helicase ATP-binding" evidence="4">
    <location>
        <begin position="1286"/>
        <end position="1452"/>
    </location>
</feature>
<dbReference type="InterPro" id="IPR050496">
    <property type="entry name" value="SNF2_RAD54_helicase_repair"/>
</dbReference>
<feature type="region of interest" description="Disordered" evidence="3">
    <location>
        <begin position="801"/>
        <end position="865"/>
    </location>
</feature>
<dbReference type="Pfam" id="PF00694">
    <property type="entry name" value="Aconitase_C"/>
    <property type="match status" value="1"/>
</dbReference>
<feature type="compositionally biased region" description="Basic residues" evidence="3">
    <location>
        <begin position="1188"/>
        <end position="1200"/>
    </location>
</feature>
<name>A0A3M7KU06_AUXPR</name>
<feature type="region of interest" description="Disordered" evidence="3">
    <location>
        <begin position="1022"/>
        <end position="1065"/>
    </location>
</feature>
<dbReference type="PROSITE" id="PS51194">
    <property type="entry name" value="HELICASE_CTER"/>
    <property type="match status" value="1"/>
</dbReference>
<dbReference type="CDD" id="cd18000">
    <property type="entry name" value="DEXHc_ERCC6"/>
    <property type="match status" value="1"/>
</dbReference>
<comment type="caution">
    <text evidence="6">The sequence shown here is derived from an EMBL/GenBank/DDBJ whole genome shotgun (WGS) entry which is preliminary data.</text>
</comment>
<dbReference type="SUPFAM" id="SSF52540">
    <property type="entry name" value="P-loop containing nucleoside triphosphate hydrolases"/>
    <property type="match status" value="2"/>
</dbReference>
<keyword evidence="2" id="KW-0456">Lyase</keyword>
<dbReference type="InterPro" id="IPR033940">
    <property type="entry name" value="IPMI_Swivel"/>
</dbReference>
<dbReference type="InterPro" id="IPR015928">
    <property type="entry name" value="Aconitase/3IPM_dehydase_swvl"/>
</dbReference>
<dbReference type="InterPro" id="IPR000573">
    <property type="entry name" value="AconitaseA/IPMdHydase_ssu_swvl"/>
</dbReference>
<feature type="compositionally biased region" description="Low complexity" evidence="3">
    <location>
        <begin position="848"/>
        <end position="860"/>
    </location>
</feature>
<dbReference type="Proteomes" id="UP000279271">
    <property type="component" value="Unassembled WGS sequence"/>
</dbReference>
<dbReference type="GO" id="GO:0005634">
    <property type="term" value="C:nucleus"/>
    <property type="evidence" value="ECO:0007669"/>
    <property type="project" value="TreeGrafter"/>
</dbReference>
<feature type="domain" description="Helicase C-terminal" evidence="5">
    <location>
        <begin position="1580"/>
        <end position="1739"/>
    </location>
</feature>
<evidence type="ECO:0000256" key="1">
    <source>
        <dbReference type="ARBA" id="ARBA00022801"/>
    </source>
</evidence>
<dbReference type="GO" id="GO:0005524">
    <property type="term" value="F:ATP binding"/>
    <property type="evidence" value="ECO:0007669"/>
    <property type="project" value="InterPro"/>
</dbReference>
<dbReference type="InterPro" id="IPR049730">
    <property type="entry name" value="SNF2/RAD54-like_C"/>
</dbReference>
<feature type="region of interest" description="Disordered" evidence="3">
    <location>
        <begin position="1155"/>
        <end position="1254"/>
    </location>
</feature>
<proteinExistence type="predicted"/>
<sequence length="1783" mass="192961">MKAESLNDCVFADTMAGCVTFTSSRPSQALRQSRQAFRAQGRRCAVKVQAKVDLQGGPRFAKGKCYVTRDNIDTDQIIPAEYLTLVPSKPAEYEKLGSYAMIGLPEQEYPERYVPVDSMKTEYPIIIGGENFGCGSSREHAPVALGAAGAKVVLAQTFARIFFRNCVATGELYPVETDRRLCDELVTGQEVEVDMEANVLKVVETGKTYDLKDLGAAGPVIDAGGLFNFARQAAASMDKWRSVVLDPGPPSPPGSIVQTDDLSFADGTASPGPCWTLGLWLAYWDARCSAPAAAPAAARPRGGPADDEADSSSVRRPGMRDDAPALSPEQRGPGRRRRGAAPEDRAGTVAIRLPHRPAQEALAVSPARQYPLFKQTMWHAALYWSEVLRRTAGVSRRKRDALAAQLPSPGRGVRESGSTEAWTAGEQVGARERLPSRRKLGGRHLIPQVDGAAGSPSDPPPGDALEAMYDELFGAASDEEAGEGGADGVRSTSEAVCIMKADRGDAGGVGGDVDRMDAADHATGEHRPPLALEATQGPAACDGAAGDMRLMKADGQDPTDAAPQQPEALLPVHIPPGIADPGDGVLSPAPPEDDLDPVWLDVPARPRMQPALAALLFSLRTWLRHPAALNDVPLSVADPKAIVAALEVGVIAMGWSLTPLKATEALEASSDDDDVLRAPGLAEAHQGDVPGRDDDPGSDYLPDAREEEEEEEVVVEESNGPPQQRPGATPGAAPRPRVLAMQGPSPSVRDTPVPKPAARKAGDAEDEVVIPKAIQLVDGPYGIVPQHKVDECKASRLACRQPLPQDSPTHNQQWPLTSARDSMVSPPARRCRMEGATQPVPEVLRPEGPSSSPGGRSAGANRPLASSSWRSMRRLYSMSLMFPTMAALSEPAMAVWKSILPLSSCVCFCGRTRSKGMSSVALAEMMSDARSDAASPNLVQPSRRSTADWGGGRAPGSMMDNEDDSVDQETLLARYKDAARELQAIQSMVSSQAPEGLQASLMRQRQEGLQAALDRAGRELEAAGLPRPRVGDAGAPTSIHPEREGLPETQAVPGQARSSAKGKAAAEELVEDDLFSEGEGKASSGALVETDRDRLIRLGVLTPFDNVNGFERRVMHSKAGPSGRASPEAEEPGSEAAQRMAARLASIKAARHTTRLLDAQDLPQQERPTKRVDEGYWRQGNSEYVQPAKRRRRPRLRKLRGPREESASSGEDVGGERDDADEANFDARQAARARRRDRGAAEEGGSGSEAEPEEDALVEFEGGFRISAGIYDRLFEYQRTGVKWLWELHTHRTGGILGDEMGLGKTVQIGAFLAGLLASGLYRPSLIVCPATVLRQWLRELRAWAPDLRVGIMHGLAGGARGAQALVCELAGSAAGLLLTTYEHMRLQRELLLSVDWGYVILDEGHKIRNPDAEVTLTAKQMPTVHRLILTGAPIQNRLTELWSLFDFVFPGKLGTLPVFQAQFGLPIQIGGYANASALQVSTAYKCAVVLRDVVGPYLLRRRKADVDVLFCMLTPVQRDLYKAYLASKDLKDIFAGHRAALAGIDILRKICNHPDLLDRARWEASEDYGNQERSGKLVVLARVLKHWHAQGHKALVFTQTQQMLDIVEKTVNTEGYRYHRMDGATAVSQRALLMDDFNDNPNVFLFLLTTRVGGLGVNLTGANRIVVFDPDWNFSTDVQARERAWRIGQTRDVTVYRFVTSGTIEEKIYHRQVYKQFLSDKVLRDPRQRRFFKARDMHDLFTLGGEYQDGTETSAIFGDAGFLHHHPGPDVVEGGAGGDAAG</sequence>
<dbReference type="InterPro" id="IPR038718">
    <property type="entry name" value="SNF2-like_sf"/>
</dbReference>
<dbReference type="Pfam" id="PF00271">
    <property type="entry name" value="Helicase_C"/>
    <property type="match status" value="1"/>
</dbReference>
<dbReference type="InterPro" id="IPR014001">
    <property type="entry name" value="Helicase_ATP-bd"/>
</dbReference>
<protein>
    <recommendedName>
        <fullName evidence="8">3-isopropylmalate dehydratase</fullName>
    </recommendedName>
</protein>
<evidence type="ECO:0008006" key="8">
    <source>
        <dbReference type="Google" id="ProtNLM"/>
    </source>
</evidence>
<feature type="non-terminal residue" evidence="6">
    <location>
        <position position="1783"/>
    </location>
</feature>
<dbReference type="CDD" id="cd01577">
    <property type="entry name" value="IPMI_Swivel"/>
    <property type="match status" value="1"/>
</dbReference>
<dbReference type="EMBL" id="QOKY01000199">
    <property type="protein sequence ID" value="RMZ53185.1"/>
    <property type="molecule type" value="Genomic_DNA"/>
</dbReference>
<feature type="compositionally biased region" description="Polar residues" evidence="3">
    <location>
        <begin position="804"/>
        <end position="820"/>
    </location>
</feature>
<feature type="region of interest" description="Disordered" evidence="3">
    <location>
        <begin position="682"/>
        <end position="764"/>
    </location>
</feature>
<dbReference type="GO" id="GO:0016829">
    <property type="term" value="F:lyase activity"/>
    <property type="evidence" value="ECO:0007669"/>
    <property type="project" value="UniProtKB-KW"/>
</dbReference>
<evidence type="ECO:0000256" key="2">
    <source>
        <dbReference type="ARBA" id="ARBA00023239"/>
    </source>
</evidence>
<feature type="compositionally biased region" description="Low complexity" evidence="3">
    <location>
        <begin position="716"/>
        <end position="737"/>
    </location>
</feature>
<dbReference type="GO" id="GO:0008094">
    <property type="term" value="F:ATP-dependent activity, acting on DNA"/>
    <property type="evidence" value="ECO:0007669"/>
    <property type="project" value="TreeGrafter"/>
</dbReference>
<dbReference type="GO" id="GO:0016787">
    <property type="term" value="F:hydrolase activity"/>
    <property type="evidence" value="ECO:0007669"/>
    <property type="project" value="UniProtKB-KW"/>
</dbReference>
<feature type="compositionally biased region" description="Basic and acidic residues" evidence="3">
    <location>
        <begin position="1167"/>
        <end position="1176"/>
    </location>
</feature>
<dbReference type="SUPFAM" id="SSF52016">
    <property type="entry name" value="LeuD/IlvD-like"/>
    <property type="match status" value="1"/>
</dbReference>
<dbReference type="PANTHER" id="PTHR45629">
    <property type="entry name" value="SNF2/RAD54 FAMILY MEMBER"/>
    <property type="match status" value="1"/>
</dbReference>
<dbReference type="InterPro" id="IPR000330">
    <property type="entry name" value="SNF2_N"/>
</dbReference>
<organism evidence="6 7">
    <name type="scientific">Auxenochlorella protothecoides</name>
    <name type="common">Green microalga</name>
    <name type="synonym">Chlorella protothecoides</name>
    <dbReference type="NCBI Taxonomy" id="3075"/>
    <lineage>
        <taxon>Eukaryota</taxon>
        <taxon>Viridiplantae</taxon>
        <taxon>Chlorophyta</taxon>
        <taxon>core chlorophytes</taxon>
        <taxon>Trebouxiophyceae</taxon>
        <taxon>Chlorellales</taxon>
        <taxon>Chlorellaceae</taxon>
        <taxon>Auxenochlorella</taxon>
    </lineage>
</organism>
<gene>
    <name evidence="6" type="ORF">APUTEX25_005174</name>
</gene>
<evidence type="ECO:0000313" key="7">
    <source>
        <dbReference type="Proteomes" id="UP000279271"/>
    </source>
</evidence>
<feature type="region of interest" description="Disordered" evidence="3">
    <location>
        <begin position="295"/>
        <end position="348"/>
    </location>
</feature>
<dbReference type="PANTHER" id="PTHR45629:SF7">
    <property type="entry name" value="DNA EXCISION REPAIR PROTEIN ERCC-6-RELATED"/>
    <property type="match status" value="1"/>
</dbReference>
<dbReference type="InterPro" id="IPR027417">
    <property type="entry name" value="P-loop_NTPase"/>
</dbReference>
<dbReference type="SMART" id="SM00487">
    <property type="entry name" value="DEXDc"/>
    <property type="match status" value="1"/>
</dbReference>
<feature type="compositionally biased region" description="Acidic residues" evidence="3">
    <location>
        <begin position="705"/>
        <end position="715"/>
    </location>
</feature>
<dbReference type="InterPro" id="IPR001650">
    <property type="entry name" value="Helicase_C-like"/>
</dbReference>
<evidence type="ECO:0000313" key="6">
    <source>
        <dbReference type="EMBL" id="RMZ53185.1"/>
    </source>
</evidence>
<keyword evidence="1" id="KW-0378">Hydrolase</keyword>